<name>A0A2G8RML2_9APHY</name>
<feature type="region of interest" description="Disordered" evidence="1">
    <location>
        <begin position="260"/>
        <end position="282"/>
    </location>
</feature>
<evidence type="ECO:0000313" key="2">
    <source>
        <dbReference type="EMBL" id="PIL22757.1"/>
    </source>
</evidence>
<reference evidence="2 3" key="1">
    <citation type="journal article" date="2015" name="Sci. Rep.">
        <title>Chromosome-level genome map provides insights into diverse defense mechanisms in the medicinal fungus Ganoderma sinense.</title>
        <authorList>
            <person name="Zhu Y."/>
            <person name="Xu J."/>
            <person name="Sun C."/>
            <person name="Zhou S."/>
            <person name="Xu H."/>
            <person name="Nelson D.R."/>
            <person name="Qian J."/>
            <person name="Song J."/>
            <person name="Luo H."/>
            <person name="Xiang L."/>
            <person name="Li Y."/>
            <person name="Xu Z."/>
            <person name="Ji A."/>
            <person name="Wang L."/>
            <person name="Lu S."/>
            <person name="Hayward A."/>
            <person name="Sun W."/>
            <person name="Li X."/>
            <person name="Schwartz D.C."/>
            <person name="Wang Y."/>
            <person name="Chen S."/>
        </authorList>
    </citation>
    <scope>NUCLEOTIDE SEQUENCE [LARGE SCALE GENOMIC DNA]</scope>
    <source>
        <strain evidence="2 3">ZZ0214-1</strain>
    </source>
</reference>
<feature type="compositionally biased region" description="Low complexity" evidence="1">
    <location>
        <begin position="97"/>
        <end position="108"/>
    </location>
</feature>
<dbReference type="AlphaFoldDB" id="A0A2G8RML2"/>
<sequence>MAPIRVIKGFREALKRTTSNIGMPTVAGPVMPNSFSTRTLQYECHSPPGNQPNKAFASRGIKKSQGRIRRTSRFCDHGSTTSFTKVLRRRRRVAATSPRLPSSPPISSNVRPQSPPGPQRYVPTTCQPPNLQRPTGPRPTVREARFAEKHLDVPFSIYLACKSLNTPPYRGPVKSVSVERQGRDTRRSRHVPLAWAKGSPFRGCKRRGVFMQSLDGFVPRAVFDRESGHDSPLSPPSPRTGFDVEEVQSLFSLCTINAVPPAPSSESSDEVRATMPIPMSGL</sequence>
<feature type="region of interest" description="Disordered" evidence="1">
    <location>
        <begin position="48"/>
        <end position="70"/>
    </location>
</feature>
<accession>A0A2G8RML2</accession>
<protein>
    <submittedName>
        <fullName evidence="2">Uncharacterized protein</fullName>
    </submittedName>
</protein>
<dbReference type="OrthoDB" id="2763648at2759"/>
<evidence type="ECO:0000313" key="3">
    <source>
        <dbReference type="Proteomes" id="UP000230002"/>
    </source>
</evidence>
<organism evidence="2 3">
    <name type="scientific">Ganoderma sinense ZZ0214-1</name>
    <dbReference type="NCBI Taxonomy" id="1077348"/>
    <lineage>
        <taxon>Eukaryota</taxon>
        <taxon>Fungi</taxon>
        <taxon>Dikarya</taxon>
        <taxon>Basidiomycota</taxon>
        <taxon>Agaricomycotina</taxon>
        <taxon>Agaricomycetes</taxon>
        <taxon>Polyporales</taxon>
        <taxon>Polyporaceae</taxon>
        <taxon>Ganoderma</taxon>
    </lineage>
</organism>
<feature type="region of interest" description="Disordered" evidence="1">
    <location>
        <begin position="89"/>
        <end position="139"/>
    </location>
</feature>
<feature type="compositionally biased region" description="Polar residues" evidence="1">
    <location>
        <begin position="122"/>
        <end position="133"/>
    </location>
</feature>
<feature type="compositionally biased region" description="Basic residues" evidence="1">
    <location>
        <begin position="60"/>
        <end position="70"/>
    </location>
</feature>
<comment type="caution">
    <text evidence="2">The sequence shown here is derived from an EMBL/GenBank/DDBJ whole genome shotgun (WGS) entry which is preliminary data.</text>
</comment>
<evidence type="ECO:0000256" key="1">
    <source>
        <dbReference type="SAM" id="MobiDB-lite"/>
    </source>
</evidence>
<dbReference type="EMBL" id="AYKW01000069">
    <property type="protein sequence ID" value="PIL22757.1"/>
    <property type="molecule type" value="Genomic_DNA"/>
</dbReference>
<dbReference type="Proteomes" id="UP000230002">
    <property type="component" value="Unassembled WGS sequence"/>
</dbReference>
<proteinExistence type="predicted"/>
<gene>
    <name evidence="2" type="ORF">GSI_15451</name>
</gene>
<keyword evidence="3" id="KW-1185">Reference proteome</keyword>